<accession>A0A849AC22</accession>
<comment type="caution">
    <text evidence="2">The sequence shown here is derived from an EMBL/GenBank/DDBJ whole genome shotgun (WGS) entry which is preliminary data.</text>
</comment>
<name>A0A849AC22_9ACTN</name>
<dbReference type="EMBL" id="JABEND010000004">
    <property type="protein sequence ID" value="NNG36040.1"/>
    <property type="molecule type" value="Genomic_DNA"/>
</dbReference>
<protein>
    <submittedName>
        <fullName evidence="2">Uncharacterized protein</fullName>
    </submittedName>
</protein>
<feature type="region of interest" description="Disordered" evidence="1">
    <location>
        <begin position="174"/>
        <end position="208"/>
    </location>
</feature>
<proteinExistence type="predicted"/>
<organism evidence="2 3">
    <name type="scientific">Nakamurella aerolata</name>
    <dbReference type="NCBI Taxonomy" id="1656892"/>
    <lineage>
        <taxon>Bacteria</taxon>
        <taxon>Bacillati</taxon>
        <taxon>Actinomycetota</taxon>
        <taxon>Actinomycetes</taxon>
        <taxon>Nakamurellales</taxon>
        <taxon>Nakamurellaceae</taxon>
        <taxon>Nakamurella</taxon>
    </lineage>
</organism>
<evidence type="ECO:0000256" key="1">
    <source>
        <dbReference type="SAM" id="MobiDB-lite"/>
    </source>
</evidence>
<dbReference type="Proteomes" id="UP000562984">
    <property type="component" value="Unassembled WGS sequence"/>
</dbReference>
<evidence type="ECO:0000313" key="2">
    <source>
        <dbReference type="EMBL" id="NNG36040.1"/>
    </source>
</evidence>
<reference evidence="2 3" key="1">
    <citation type="submission" date="2020-05" db="EMBL/GenBank/DDBJ databases">
        <title>Nakamurella sp. DB0629 isolated from air conditioner.</title>
        <authorList>
            <person name="Kim D.H."/>
            <person name="Kim D.-U."/>
        </authorList>
    </citation>
    <scope>NUCLEOTIDE SEQUENCE [LARGE SCALE GENOMIC DNA]</scope>
    <source>
        <strain evidence="2 3">DB0629</strain>
    </source>
</reference>
<evidence type="ECO:0000313" key="3">
    <source>
        <dbReference type="Proteomes" id="UP000562984"/>
    </source>
</evidence>
<dbReference type="AlphaFoldDB" id="A0A849AC22"/>
<dbReference type="RefSeq" id="WP_171199699.1">
    <property type="nucleotide sequence ID" value="NZ_JABEND010000004.1"/>
</dbReference>
<gene>
    <name evidence="2" type="ORF">HKD39_10000</name>
</gene>
<keyword evidence="3" id="KW-1185">Reference proteome</keyword>
<sequence>MRIPGPGELVGGALRAAGQGVDTLEQAVGLLPKAVDLLGSAAELISRADQLLNRTDALMDRINKVVDTAQHTADRAGRLVGSLEPTMANLQPTLDKLEPILSTLADTTSPDEVQALVQIVDLLPEITRSMHEDVLPILRTMDSVSPDISNLLLMSQELNEMLSVLPGLGRAKRKFEDENQRQENTAAPSAGLPPGTTVVSEQDADAKF</sequence>